<dbReference type="PROSITE" id="PS50106">
    <property type="entry name" value="PDZ"/>
    <property type="match status" value="1"/>
</dbReference>
<dbReference type="Gene3D" id="3.30.750.44">
    <property type="match status" value="1"/>
</dbReference>
<dbReference type="FunFam" id="3.90.226.10:FF:000029">
    <property type="entry name" value="Peptidase, S41 family"/>
    <property type="match status" value="1"/>
</dbReference>
<dbReference type="InterPro" id="IPR041489">
    <property type="entry name" value="PDZ_6"/>
</dbReference>
<dbReference type="OrthoDB" id="9812068at2"/>
<protein>
    <submittedName>
        <fullName evidence="8">Carboxyl-terminal processing protease</fullName>
    </submittedName>
</protein>
<dbReference type="InterPro" id="IPR036034">
    <property type="entry name" value="PDZ_sf"/>
</dbReference>
<feature type="domain" description="PDZ" evidence="7">
    <location>
        <begin position="88"/>
        <end position="170"/>
    </location>
</feature>
<accession>A0A366H857</accession>
<evidence type="ECO:0000259" key="7">
    <source>
        <dbReference type="PROSITE" id="PS50106"/>
    </source>
</evidence>
<evidence type="ECO:0000256" key="4">
    <source>
        <dbReference type="ARBA" id="ARBA00022825"/>
    </source>
</evidence>
<keyword evidence="9" id="KW-1185">Reference proteome</keyword>
<sequence>MGTRRIRSFSLVVIGAVGGILLSLGISAVAQRGEPLPLKELQQFANVFAAIKASYVEPIGDKKLINDAIKGLFDDLDPHSAYLDAEAFKEMEAITQGGFGGLGIEIGSEDGMPKVIAPIEDTPAARAGILSGDLITQINGKPTKGMTLNDAIKLMRGEPKTSIVLTIKRAGQDKPLVVKIVRDLIKVRSVRSKMLPDDIAYVRIAQFQEHTTSDLVKQLRTLAEKKTPKGLVLDLRNDPGGLLDSAIGVSSAFLKPGVMVVSTKGRIPSANREYFAKPADYERGYSSGEAGMVASLAEWTKTVPMVVLVNVGSASASEIVAGALQDHKRAKVMGNRTFGKGSVQSVLPLSEDTGIKLTTARYYTPSGKSIQVTGVVPDITVDDTAKGNLFRLPREVDLQHHLINGASPEKIAAAAEGEESEVPPNKDAKMFEFGGADDFQLEQAVNFLEGKSVKQNDPKVVAKADKAAKPAAGAAVSTDKDKAALPPEVVVPEKKSDPNANPVTPPGAQKTERYRLTPDGMIKVE</sequence>
<dbReference type="InterPro" id="IPR029045">
    <property type="entry name" value="ClpP/crotonase-like_dom_sf"/>
</dbReference>
<dbReference type="Gene3D" id="2.30.42.10">
    <property type="match status" value="1"/>
</dbReference>
<evidence type="ECO:0000313" key="8">
    <source>
        <dbReference type="EMBL" id="RBP38371.1"/>
    </source>
</evidence>
<dbReference type="Pfam" id="PF03572">
    <property type="entry name" value="Peptidase_S41"/>
    <property type="match status" value="1"/>
</dbReference>
<dbReference type="EMBL" id="QNRQ01000007">
    <property type="protein sequence ID" value="RBP38371.1"/>
    <property type="molecule type" value="Genomic_DNA"/>
</dbReference>
<evidence type="ECO:0000313" key="9">
    <source>
        <dbReference type="Proteomes" id="UP000253628"/>
    </source>
</evidence>
<name>A0A366H857_9BURK</name>
<dbReference type="RefSeq" id="WP_113933926.1">
    <property type="nucleotide sequence ID" value="NZ_JACCEU010000008.1"/>
</dbReference>
<keyword evidence="3 5" id="KW-0378">Hydrolase</keyword>
<dbReference type="Proteomes" id="UP000253628">
    <property type="component" value="Unassembled WGS sequence"/>
</dbReference>
<dbReference type="SUPFAM" id="SSF52096">
    <property type="entry name" value="ClpP/crotonase"/>
    <property type="match status" value="1"/>
</dbReference>
<feature type="region of interest" description="Disordered" evidence="6">
    <location>
        <begin position="468"/>
        <end position="525"/>
    </location>
</feature>
<dbReference type="InterPro" id="IPR005151">
    <property type="entry name" value="Tail-specific_protease"/>
</dbReference>
<dbReference type="GO" id="GO:0008236">
    <property type="term" value="F:serine-type peptidase activity"/>
    <property type="evidence" value="ECO:0007669"/>
    <property type="project" value="UniProtKB-KW"/>
</dbReference>
<evidence type="ECO:0000256" key="1">
    <source>
        <dbReference type="ARBA" id="ARBA00009179"/>
    </source>
</evidence>
<dbReference type="InterPro" id="IPR001478">
    <property type="entry name" value="PDZ"/>
</dbReference>
<dbReference type="Pfam" id="PF22694">
    <property type="entry name" value="CtpB_N-like"/>
    <property type="match status" value="1"/>
</dbReference>
<feature type="compositionally biased region" description="Basic and acidic residues" evidence="6">
    <location>
        <begin position="510"/>
        <end position="525"/>
    </location>
</feature>
<organism evidence="8 9">
    <name type="scientific">Eoetvoesiella caeni</name>
    <dbReference type="NCBI Taxonomy" id="645616"/>
    <lineage>
        <taxon>Bacteria</taxon>
        <taxon>Pseudomonadati</taxon>
        <taxon>Pseudomonadota</taxon>
        <taxon>Betaproteobacteria</taxon>
        <taxon>Burkholderiales</taxon>
        <taxon>Alcaligenaceae</taxon>
        <taxon>Eoetvoesiella</taxon>
    </lineage>
</organism>
<dbReference type="SMART" id="SM00228">
    <property type="entry name" value="PDZ"/>
    <property type="match status" value="1"/>
</dbReference>
<comment type="similarity">
    <text evidence="1 5">Belongs to the peptidase S41A family.</text>
</comment>
<evidence type="ECO:0000256" key="6">
    <source>
        <dbReference type="SAM" id="MobiDB-lite"/>
    </source>
</evidence>
<dbReference type="CDD" id="cd07560">
    <property type="entry name" value="Peptidase_S41_CPP"/>
    <property type="match status" value="1"/>
</dbReference>
<dbReference type="GO" id="GO:0030288">
    <property type="term" value="C:outer membrane-bounded periplasmic space"/>
    <property type="evidence" value="ECO:0007669"/>
    <property type="project" value="TreeGrafter"/>
</dbReference>
<keyword evidence="2 5" id="KW-0645">Protease</keyword>
<dbReference type="Gene3D" id="3.90.226.10">
    <property type="entry name" value="2-enoyl-CoA Hydratase, Chain A, domain 1"/>
    <property type="match status" value="1"/>
</dbReference>
<dbReference type="InterPro" id="IPR055210">
    <property type="entry name" value="CtpA/B_N"/>
</dbReference>
<dbReference type="SUPFAM" id="SSF50156">
    <property type="entry name" value="PDZ domain-like"/>
    <property type="match status" value="1"/>
</dbReference>
<reference evidence="8 9" key="1">
    <citation type="submission" date="2018-06" db="EMBL/GenBank/DDBJ databases">
        <title>Genomic Encyclopedia of Type Strains, Phase IV (KMG-IV): sequencing the most valuable type-strain genomes for metagenomic binning, comparative biology and taxonomic classification.</title>
        <authorList>
            <person name="Goeker M."/>
        </authorList>
    </citation>
    <scope>NUCLEOTIDE SEQUENCE [LARGE SCALE GENOMIC DNA]</scope>
    <source>
        <strain evidence="8 9">DSM 25520</strain>
    </source>
</reference>
<dbReference type="GO" id="GO:0006508">
    <property type="term" value="P:proteolysis"/>
    <property type="evidence" value="ECO:0007669"/>
    <property type="project" value="UniProtKB-KW"/>
</dbReference>
<dbReference type="NCBIfam" id="TIGR00225">
    <property type="entry name" value="prc"/>
    <property type="match status" value="1"/>
</dbReference>
<comment type="caution">
    <text evidence="8">The sequence shown here is derived from an EMBL/GenBank/DDBJ whole genome shotgun (WGS) entry which is preliminary data.</text>
</comment>
<evidence type="ECO:0000256" key="5">
    <source>
        <dbReference type="RuleBase" id="RU004404"/>
    </source>
</evidence>
<dbReference type="CDD" id="cd06782">
    <property type="entry name" value="cpPDZ_CPP-like"/>
    <property type="match status" value="1"/>
</dbReference>
<evidence type="ECO:0000256" key="2">
    <source>
        <dbReference type="ARBA" id="ARBA00022670"/>
    </source>
</evidence>
<dbReference type="PANTHER" id="PTHR32060:SF30">
    <property type="entry name" value="CARBOXY-TERMINAL PROCESSING PROTEASE CTPA"/>
    <property type="match status" value="1"/>
</dbReference>
<dbReference type="Pfam" id="PF17820">
    <property type="entry name" value="PDZ_6"/>
    <property type="match status" value="1"/>
</dbReference>
<dbReference type="AlphaFoldDB" id="A0A366H857"/>
<dbReference type="FunFam" id="2.30.42.10:FF:000063">
    <property type="entry name" value="Peptidase, S41 family"/>
    <property type="match status" value="1"/>
</dbReference>
<keyword evidence="4 5" id="KW-0720">Serine protease</keyword>
<dbReference type="InterPro" id="IPR004447">
    <property type="entry name" value="Peptidase_S41A"/>
</dbReference>
<dbReference type="GO" id="GO:0004175">
    <property type="term" value="F:endopeptidase activity"/>
    <property type="evidence" value="ECO:0007669"/>
    <property type="project" value="TreeGrafter"/>
</dbReference>
<dbReference type="GO" id="GO:0007165">
    <property type="term" value="P:signal transduction"/>
    <property type="evidence" value="ECO:0007669"/>
    <property type="project" value="TreeGrafter"/>
</dbReference>
<evidence type="ECO:0000256" key="3">
    <source>
        <dbReference type="ARBA" id="ARBA00022801"/>
    </source>
</evidence>
<dbReference type="PANTHER" id="PTHR32060">
    <property type="entry name" value="TAIL-SPECIFIC PROTEASE"/>
    <property type="match status" value="1"/>
</dbReference>
<dbReference type="SMART" id="SM00245">
    <property type="entry name" value="TSPc"/>
    <property type="match status" value="1"/>
</dbReference>
<proteinExistence type="inferred from homology"/>
<gene>
    <name evidence="8" type="ORF">DFR37_107135</name>
</gene>